<dbReference type="EMBL" id="CM042889">
    <property type="protein sequence ID" value="KAI4318573.1"/>
    <property type="molecule type" value="Genomic_DNA"/>
</dbReference>
<proteinExistence type="predicted"/>
<protein>
    <submittedName>
        <fullName evidence="1">Uncharacterized protein</fullName>
    </submittedName>
</protein>
<gene>
    <name evidence="1" type="ORF">MLD38_032257</name>
</gene>
<evidence type="ECO:0000313" key="1">
    <source>
        <dbReference type="EMBL" id="KAI4318573.1"/>
    </source>
</evidence>
<evidence type="ECO:0000313" key="2">
    <source>
        <dbReference type="Proteomes" id="UP001057402"/>
    </source>
</evidence>
<name>A0ACB9M3Q0_9MYRT</name>
<sequence>MTPSTGGLRLHHPIGPSAGVVSRGLRGSDRLPSAGRIICTWRRHRLTVAATAEKSPKDLLLDEDRGSLLSRQRKVDELLDTVKWDDKGLAVAIVQHVDTGAILMQGFANRDALATTISSRKATFYSRSRSKLWTKGETSSNFINVCDIFLDCDRDSIIYLGKPDGPTCHTGSETCYFSSVSQELESSDQVKGNELAASTLYSLESTISKRKAELDQSGSGKPSWTKKLLLSSVLLCKKIREEADELCRTLEDNEDKTRTASEMADVLYHAMVLLAVRDVKMENVLEILRQRFSQSGIEEKQSRARN</sequence>
<comment type="caution">
    <text evidence="1">The sequence shown here is derived from an EMBL/GenBank/DDBJ whole genome shotgun (WGS) entry which is preliminary data.</text>
</comment>
<accession>A0ACB9M3Q0</accession>
<keyword evidence="2" id="KW-1185">Reference proteome</keyword>
<organism evidence="1 2">
    <name type="scientific">Melastoma candidum</name>
    <dbReference type="NCBI Taxonomy" id="119954"/>
    <lineage>
        <taxon>Eukaryota</taxon>
        <taxon>Viridiplantae</taxon>
        <taxon>Streptophyta</taxon>
        <taxon>Embryophyta</taxon>
        <taxon>Tracheophyta</taxon>
        <taxon>Spermatophyta</taxon>
        <taxon>Magnoliopsida</taxon>
        <taxon>eudicotyledons</taxon>
        <taxon>Gunneridae</taxon>
        <taxon>Pentapetalae</taxon>
        <taxon>rosids</taxon>
        <taxon>malvids</taxon>
        <taxon>Myrtales</taxon>
        <taxon>Melastomataceae</taxon>
        <taxon>Melastomatoideae</taxon>
        <taxon>Melastomateae</taxon>
        <taxon>Melastoma</taxon>
    </lineage>
</organism>
<reference evidence="2" key="1">
    <citation type="journal article" date="2023" name="Front. Plant Sci.">
        <title>Chromosomal-level genome assembly of Melastoma candidum provides insights into trichome evolution.</title>
        <authorList>
            <person name="Zhong Y."/>
            <person name="Wu W."/>
            <person name="Sun C."/>
            <person name="Zou P."/>
            <person name="Liu Y."/>
            <person name="Dai S."/>
            <person name="Zhou R."/>
        </authorList>
    </citation>
    <scope>NUCLEOTIDE SEQUENCE [LARGE SCALE GENOMIC DNA]</scope>
</reference>
<dbReference type="Proteomes" id="UP001057402">
    <property type="component" value="Chromosome 10"/>
</dbReference>